<organism evidence="1">
    <name type="scientific">uncultured Caudovirales phage</name>
    <dbReference type="NCBI Taxonomy" id="2100421"/>
    <lineage>
        <taxon>Viruses</taxon>
        <taxon>Duplodnaviria</taxon>
        <taxon>Heunggongvirae</taxon>
        <taxon>Uroviricota</taxon>
        <taxon>Caudoviricetes</taxon>
        <taxon>Peduoviridae</taxon>
        <taxon>Maltschvirus</taxon>
        <taxon>Maltschvirus maltsch</taxon>
    </lineage>
</organism>
<name>A0A6J5L1J1_9CAUD</name>
<reference evidence="1" key="1">
    <citation type="submission" date="2020-04" db="EMBL/GenBank/DDBJ databases">
        <authorList>
            <person name="Chiriac C."/>
            <person name="Salcher M."/>
            <person name="Ghai R."/>
            <person name="Kavagutti S V."/>
        </authorList>
    </citation>
    <scope>NUCLEOTIDE SEQUENCE</scope>
</reference>
<protein>
    <submittedName>
        <fullName evidence="1">Structural protein</fullName>
    </submittedName>
</protein>
<evidence type="ECO:0000313" key="1">
    <source>
        <dbReference type="EMBL" id="CAB4127156.1"/>
    </source>
</evidence>
<dbReference type="EMBL" id="LR796203">
    <property type="protein sequence ID" value="CAB4127156.1"/>
    <property type="molecule type" value="Genomic_DNA"/>
</dbReference>
<sequence>MGWRDCADRVRSAAGRELTDDQVADVFEAVDRHKQALVAAGQLDGLDARLRDLVAQDAERMRIEAALAKKHAALSIIARDRATRMIQRHIAAGLSPRKAVLALFEGTTRGVEGGRHSIAATKLAYEGRYVGGMMARIVREVPHAEGLLTDRAFLDDVVREMMERREGGNPGSTRNTDARKVAEVFADHAEMSRADLNRLGANIGKLDGWAGAQIHDGDKVGAVTKEAWVDAILPRLDMARTFEGAGSEAEVRHILGNVWENIVFGPDRGPGRSPTDTGFTGPRNVAKALERHRVLHFKTADDWIGYSQQFGHGHIFDGMVSHQSKAALNASQMELLGPNPGATLKAVLDALKRDIDRDASVPPAEKAEAKAKLTDDPQTSIGAAFRIANGAALIPVNKTVADIAGGIRAAQSLAKLGGATISSVSDFATAVVNLRFNGLTFGQAIRGQFSELMQGRGKGEQRELAYLLNEGFEGVIGRITSPYVAADGAPGAMQGAMATFFRWTGLTWWTDASRAGAARVLSAHLGRNAGLPFAELNPRMRNALSQHGIDAGMWDTIRTQGVRQIDGRAYVSPEGLAGNHEADLALRRYFSDETRTAVLEADPQAQRMTTLGLSRGTVAGEAMRFVMQFKGYPLAFTNRVLGRAWQGGEGGRNAGAAHIGGLFAGLTVLGYAAMTAKDLIRGYEPRELADENGDPRLKTILAAIIQGGGAGIYGDFLFGEASRSGNSALENLAGPVLSDAARWANLLAKARDGDAKAGDAVTAALGSTPFANVFYARPIFDYLAINSLREALSPGYLARQDQRRREQFGQNPLVAPSDRIAIDLF</sequence>
<accession>A0A6J5L1J1</accession>
<proteinExistence type="predicted"/>
<gene>
    <name evidence="1" type="ORF">UFOVP78_55</name>
</gene>